<proteinExistence type="predicted"/>
<organism evidence="1 2">
    <name type="scientific">Thelephora ganbajun</name>
    <name type="common">Ganba fungus</name>
    <dbReference type="NCBI Taxonomy" id="370292"/>
    <lineage>
        <taxon>Eukaryota</taxon>
        <taxon>Fungi</taxon>
        <taxon>Dikarya</taxon>
        <taxon>Basidiomycota</taxon>
        <taxon>Agaricomycotina</taxon>
        <taxon>Agaricomycetes</taxon>
        <taxon>Thelephorales</taxon>
        <taxon>Thelephoraceae</taxon>
        <taxon>Thelephora</taxon>
    </lineage>
</organism>
<accession>A0ACB6YZ88</accession>
<name>A0ACB6YZ88_THEGA</name>
<sequence>MFYFQEGPADDLTLIPLFTPPLRGRLTITRFGGVGLFKDMIQLFGGIRFCYVDLFEVAGTSLGDFDLSQNESLRTLEITAYHLDCALEAGSPNTTPSLLAYALLTITSHAFSEVIVYHRGQDFCGIGFPWQNPPTFQPSPAGAAREDSRHHQRFKALRRVHRIREFELVLCADVWDGVGEYSVEKLKRAVAVEKARGTFDNIFQEPSVIYSPRESRIETQLELQLKQSWTITQAGIHISFLAAVVIVDRRQNVRRMWPQKHDIRLENSKIVRTRRQLSVVPPPGRPLYQIPLLHPLLHSSL</sequence>
<dbReference type="EMBL" id="MU118459">
    <property type="protein sequence ID" value="KAF9642465.1"/>
    <property type="molecule type" value="Genomic_DNA"/>
</dbReference>
<gene>
    <name evidence="1" type="ORF">BDM02DRAFT_3264464</name>
</gene>
<reference evidence="1" key="2">
    <citation type="journal article" date="2020" name="Nat. Commun.">
        <title>Large-scale genome sequencing of mycorrhizal fungi provides insights into the early evolution of symbiotic traits.</title>
        <authorList>
            <person name="Miyauchi S."/>
            <person name="Kiss E."/>
            <person name="Kuo A."/>
            <person name="Drula E."/>
            <person name="Kohler A."/>
            <person name="Sanchez-Garcia M."/>
            <person name="Morin E."/>
            <person name="Andreopoulos B."/>
            <person name="Barry K.W."/>
            <person name="Bonito G."/>
            <person name="Buee M."/>
            <person name="Carver A."/>
            <person name="Chen C."/>
            <person name="Cichocki N."/>
            <person name="Clum A."/>
            <person name="Culley D."/>
            <person name="Crous P.W."/>
            <person name="Fauchery L."/>
            <person name="Girlanda M."/>
            <person name="Hayes R.D."/>
            <person name="Keri Z."/>
            <person name="LaButti K."/>
            <person name="Lipzen A."/>
            <person name="Lombard V."/>
            <person name="Magnuson J."/>
            <person name="Maillard F."/>
            <person name="Murat C."/>
            <person name="Nolan M."/>
            <person name="Ohm R.A."/>
            <person name="Pangilinan J."/>
            <person name="Pereira M.F."/>
            <person name="Perotto S."/>
            <person name="Peter M."/>
            <person name="Pfister S."/>
            <person name="Riley R."/>
            <person name="Sitrit Y."/>
            <person name="Stielow J.B."/>
            <person name="Szollosi G."/>
            <person name="Zifcakova L."/>
            <person name="Stursova M."/>
            <person name="Spatafora J.W."/>
            <person name="Tedersoo L."/>
            <person name="Vaario L.M."/>
            <person name="Yamada A."/>
            <person name="Yan M."/>
            <person name="Wang P."/>
            <person name="Xu J."/>
            <person name="Bruns T."/>
            <person name="Baldrian P."/>
            <person name="Vilgalys R."/>
            <person name="Dunand C."/>
            <person name="Henrissat B."/>
            <person name="Grigoriev I.V."/>
            <person name="Hibbett D."/>
            <person name="Nagy L.G."/>
            <person name="Martin F.M."/>
        </authorList>
    </citation>
    <scope>NUCLEOTIDE SEQUENCE</scope>
    <source>
        <strain evidence="1">P2</strain>
    </source>
</reference>
<keyword evidence="2" id="KW-1185">Reference proteome</keyword>
<evidence type="ECO:0000313" key="2">
    <source>
        <dbReference type="Proteomes" id="UP000886501"/>
    </source>
</evidence>
<dbReference type="Proteomes" id="UP000886501">
    <property type="component" value="Unassembled WGS sequence"/>
</dbReference>
<comment type="caution">
    <text evidence="1">The sequence shown here is derived from an EMBL/GenBank/DDBJ whole genome shotgun (WGS) entry which is preliminary data.</text>
</comment>
<protein>
    <submittedName>
        <fullName evidence="1">Uncharacterized protein</fullName>
    </submittedName>
</protein>
<reference evidence="1" key="1">
    <citation type="submission" date="2019-10" db="EMBL/GenBank/DDBJ databases">
        <authorList>
            <consortium name="DOE Joint Genome Institute"/>
            <person name="Kuo A."/>
            <person name="Miyauchi S."/>
            <person name="Kiss E."/>
            <person name="Drula E."/>
            <person name="Kohler A."/>
            <person name="Sanchez-Garcia M."/>
            <person name="Andreopoulos B."/>
            <person name="Barry K.W."/>
            <person name="Bonito G."/>
            <person name="Buee M."/>
            <person name="Carver A."/>
            <person name="Chen C."/>
            <person name="Cichocki N."/>
            <person name="Clum A."/>
            <person name="Culley D."/>
            <person name="Crous P.W."/>
            <person name="Fauchery L."/>
            <person name="Girlanda M."/>
            <person name="Hayes R."/>
            <person name="Keri Z."/>
            <person name="Labutti K."/>
            <person name="Lipzen A."/>
            <person name="Lombard V."/>
            <person name="Magnuson J."/>
            <person name="Maillard F."/>
            <person name="Morin E."/>
            <person name="Murat C."/>
            <person name="Nolan M."/>
            <person name="Ohm R."/>
            <person name="Pangilinan J."/>
            <person name="Pereira M."/>
            <person name="Perotto S."/>
            <person name="Peter M."/>
            <person name="Riley R."/>
            <person name="Sitrit Y."/>
            <person name="Stielow B."/>
            <person name="Szollosi G."/>
            <person name="Zifcakova L."/>
            <person name="Stursova M."/>
            <person name="Spatafora J.W."/>
            <person name="Tedersoo L."/>
            <person name="Vaario L.-M."/>
            <person name="Yamada A."/>
            <person name="Yan M."/>
            <person name="Wang P."/>
            <person name="Xu J."/>
            <person name="Bruns T."/>
            <person name="Baldrian P."/>
            <person name="Vilgalys R."/>
            <person name="Henrissat B."/>
            <person name="Grigoriev I.V."/>
            <person name="Hibbett D."/>
            <person name="Nagy L.G."/>
            <person name="Martin F.M."/>
        </authorList>
    </citation>
    <scope>NUCLEOTIDE SEQUENCE</scope>
    <source>
        <strain evidence="1">P2</strain>
    </source>
</reference>
<evidence type="ECO:0000313" key="1">
    <source>
        <dbReference type="EMBL" id="KAF9642465.1"/>
    </source>
</evidence>